<dbReference type="RefSeq" id="WP_070969147.1">
    <property type="nucleotide sequence ID" value="NZ_CP017715.1"/>
</dbReference>
<dbReference type="InterPro" id="IPR008309">
    <property type="entry name" value="YdbL"/>
</dbReference>
<feature type="signal peptide" evidence="1">
    <location>
        <begin position="1"/>
        <end position="22"/>
    </location>
</feature>
<name>A0A1D9GLB2_9GAMM</name>
<dbReference type="OrthoDB" id="9798130at2"/>
<sequence>MRSVTKFGALLLALCLSMPALAMSLDEAKKQLDSAKQQGLVGETPSGYLAVVKAGDKAGEIVEAINEARRQEYSRIASKHGIPVAEVEVVAGKKAVEKTPAGQFVRVGDKWIRK</sequence>
<proteinExistence type="predicted"/>
<keyword evidence="1" id="KW-0732">Signal</keyword>
<dbReference type="Pfam" id="PF07027">
    <property type="entry name" value="DUF1318"/>
    <property type="match status" value="1"/>
</dbReference>
<evidence type="ECO:0000313" key="2">
    <source>
        <dbReference type="EMBL" id="AOY88427.1"/>
    </source>
</evidence>
<evidence type="ECO:0000313" key="3">
    <source>
        <dbReference type="Proteomes" id="UP000177445"/>
    </source>
</evidence>
<reference evidence="2 3" key="1">
    <citation type="submission" date="2016-10" db="EMBL/GenBank/DDBJ databases">
        <title>Marinobacter salinus sp. nov., a moderately halophilic bacterium isolated from a tidal flat environment.</title>
        <authorList>
            <person name="Park S.-J."/>
        </authorList>
    </citation>
    <scope>NUCLEOTIDE SEQUENCE [LARGE SCALE GENOMIC DNA]</scope>
    <source>
        <strain evidence="2 3">Hb8</strain>
    </source>
</reference>
<dbReference type="AlphaFoldDB" id="A0A1D9GLB2"/>
<gene>
    <name evidence="2" type="ORF">BKP64_09760</name>
</gene>
<accession>A0A1D9GLB2</accession>
<protein>
    <recommendedName>
        <fullName evidence="4">DUF1318 domain-containing protein</fullName>
    </recommendedName>
</protein>
<dbReference type="KEGG" id="msq:BKP64_09760"/>
<feature type="chain" id="PRO_5009442060" description="DUF1318 domain-containing protein" evidence="1">
    <location>
        <begin position="23"/>
        <end position="114"/>
    </location>
</feature>
<dbReference type="PIRSF" id="PIRSF025560">
    <property type="entry name" value="UCP025560"/>
    <property type="match status" value="1"/>
</dbReference>
<dbReference type="Proteomes" id="UP000177445">
    <property type="component" value="Chromosome"/>
</dbReference>
<dbReference type="STRING" id="1874317.BKP64_09760"/>
<dbReference type="EMBL" id="CP017715">
    <property type="protein sequence ID" value="AOY88427.1"/>
    <property type="molecule type" value="Genomic_DNA"/>
</dbReference>
<evidence type="ECO:0008006" key="4">
    <source>
        <dbReference type="Google" id="ProtNLM"/>
    </source>
</evidence>
<evidence type="ECO:0000256" key="1">
    <source>
        <dbReference type="SAM" id="SignalP"/>
    </source>
</evidence>
<keyword evidence="3" id="KW-1185">Reference proteome</keyword>
<organism evidence="2 3">
    <name type="scientific">Marinobacter salinus</name>
    <dbReference type="NCBI Taxonomy" id="1874317"/>
    <lineage>
        <taxon>Bacteria</taxon>
        <taxon>Pseudomonadati</taxon>
        <taxon>Pseudomonadota</taxon>
        <taxon>Gammaproteobacteria</taxon>
        <taxon>Pseudomonadales</taxon>
        <taxon>Marinobacteraceae</taxon>
        <taxon>Marinobacter</taxon>
    </lineage>
</organism>